<evidence type="ECO:0000256" key="4">
    <source>
        <dbReference type="ARBA" id="ARBA00023125"/>
    </source>
</evidence>
<dbReference type="SUPFAM" id="SSF47807">
    <property type="entry name" value="5' to 3' exonuclease, C-terminal subdomain"/>
    <property type="match status" value="1"/>
</dbReference>
<keyword evidence="9" id="KW-1185">Reference proteome</keyword>
<dbReference type="InterPro" id="IPR029060">
    <property type="entry name" value="PIN-like_dom_sf"/>
</dbReference>
<evidence type="ECO:0000256" key="3">
    <source>
        <dbReference type="ARBA" id="ARBA00022839"/>
    </source>
</evidence>
<reference evidence="9" key="1">
    <citation type="journal article" date="2019" name="Int. J. Syst. Evol. Microbiol.">
        <title>The Global Catalogue of Microorganisms (GCM) 10K type strain sequencing project: providing services to taxonomists for standard genome sequencing and annotation.</title>
        <authorList>
            <consortium name="The Broad Institute Genomics Platform"/>
            <consortium name="The Broad Institute Genome Sequencing Center for Infectious Disease"/>
            <person name="Wu L."/>
            <person name="Ma J."/>
        </authorList>
    </citation>
    <scope>NUCLEOTIDE SEQUENCE [LARGE SCALE GENOMIC DNA]</scope>
    <source>
        <strain evidence="9">JCM 19015</strain>
    </source>
</reference>
<proteinExistence type="predicted"/>
<dbReference type="Pfam" id="PF01367">
    <property type="entry name" value="5_3_exonuc"/>
    <property type="match status" value="1"/>
</dbReference>
<sequence length="311" mass="32623">MPVSRLMLLDTAALYFRAFHGLPDTITTPDGTPVNAVRGLLDIIARLVGEFEPTDLVACWDDAWRPRWRVDLVPSYKAQRLAEAGDGDRPDREVVPEALTAQIPMIREALDALGIAVVGAPDHEADDVIGTLAATASGPVDVVTSDRDLYQVIDDARGVRVVSTARGMRDLELVTDDVLRAKYGVSAVQYAEFATLRGDPSDGLPGVAGIGEKTAAALLAKHDDLEGVLAAASTTSSGIPAGQAAKLRAGAEYARRALPAVRVVRDLPLPTVDATVALTDAQRAAGATLAEQWGLGGSMDRVLAALSGTKG</sequence>
<dbReference type="Gene3D" id="3.40.50.1010">
    <property type="entry name" value="5'-nuclease"/>
    <property type="match status" value="1"/>
</dbReference>
<evidence type="ECO:0000259" key="7">
    <source>
        <dbReference type="SMART" id="SM00475"/>
    </source>
</evidence>
<evidence type="ECO:0000256" key="6">
    <source>
        <dbReference type="ARBA" id="ARBA00050026"/>
    </source>
</evidence>
<feature type="domain" description="5'-3' exonuclease" evidence="7">
    <location>
        <begin position="4"/>
        <end position="279"/>
    </location>
</feature>
<dbReference type="SMART" id="SM00475">
    <property type="entry name" value="53EXOc"/>
    <property type="match status" value="1"/>
</dbReference>
<dbReference type="GO" id="GO:0004527">
    <property type="term" value="F:exonuclease activity"/>
    <property type="evidence" value="ECO:0007669"/>
    <property type="project" value="UniProtKB-KW"/>
</dbReference>
<dbReference type="EMBL" id="BAABLP010000001">
    <property type="protein sequence ID" value="GAA4737724.1"/>
    <property type="molecule type" value="Genomic_DNA"/>
</dbReference>
<dbReference type="PANTHER" id="PTHR42646">
    <property type="entry name" value="FLAP ENDONUCLEASE XNI"/>
    <property type="match status" value="1"/>
</dbReference>
<dbReference type="InterPro" id="IPR020046">
    <property type="entry name" value="5-3_exonucl_a-hlix_arch_N"/>
</dbReference>
<evidence type="ECO:0000256" key="5">
    <source>
        <dbReference type="ARBA" id="ARBA00049957"/>
    </source>
</evidence>
<dbReference type="InterPro" id="IPR020045">
    <property type="entry name" value="DNA_polI_H3TH"/>
</dbReference>
<keyword evidence="3 8" id="KW-0269">Exonuclease</keyword>
<evidence type="ECO:0000313" key="8">
    <source>
        <dbReference type="EMBL" id="GAA4737724.1"/>
    </source>
</evidence>
<dbReference type="Proteomes" id="UP001500121">
    <property type="component" value="Unassembled WGS sequence"/>
</dbReference>
<dbReference type="Gene3D" id="1.10.150.20">
    <property type="entry name" value="5' to 3' exonuclease, C-terminal subdomain"/>
    <property type="match status" value="1"/>
</dbReference>
<gene>
    <name evidence="8" type="ORF">GCM10025783_05240</name>
</gene>
<dbReference type="CDD" id="cd09859">
    <property type="entry name" value="PIN_53EXO"/>
    <property type="match status" value="1"/>
</dbReference>
<organism evidence="8 9">
    <name type="scientific">Amnibacterium soli</name>
    <dbReference type="NCBI Taxonomy" id="1282736"/>
    <lineage>
        <taxon>Bacteria</taxon>
        <taxon>Bacillati</taxon>
        <taxon>Actinomycetota</taxon>
        <taxon>Actinomycetes</taxon>
        <taxon>Micrococcales</taxon>
        <taxon>Microbacteriaceae</taxon>
        <taxon>Amnibacterium</taxon>
    </lineage>
</organism>
<dbReference type="InterPro" id="IPR036279">
    <property type="entry name" value="5-3_exonuclease_C_sf"/>
</dbReference>
<dbReference type="InterPro" id="IPR038969">
    <property type="entry name" value="FEN"/>
</dbReference>
<name>A0ABP8YVS7_9MICO</name>
<dbReference type="PANTHER" id="PTHR42646:SF2">
    <property type="entry name" value="5'-3' EXONUCLEASE FAMILY PROTEIN"/>
    <property type="match status" value="1"/>
</dbReference>
<dbReference type="SUPFAM" id="SSF88723">
    <property type="entry name" value="PIN domain-like"/>
    <property type="match status" value="1"/>
</dbReference>
<evidence type="ECO:0000256" key="2">
    <source>
        <dbReference type="ARBA" id="ARBA00022801"/>
    </source>
</evidence>
<dbReference type="CDD" id="cd09898">
    <property type="entry name" value="H3TH_53EXO"/>
    <property type="match status" value="1"/>
</dbReference>
<keyword evidence="2" id="KW-0378">Hydrolase</keyword>
<protein>
    <recommendedName>
        <fullName evidence="6">5'-3' exonuclease</fullName>
    </recommendedName>
</protein>
<dbReference type="InterPro" id="IPR008918">
    <property type="entry name" value="HhH2"/>
</dbReference>
<comment type="function">
    <text evidence="5">5'-3' exonuclease acting preferentially on double-stranded DNA.</text>
</comment>
<evidence type="ECO:0000313" key="9">
    <source>
        <dbReference type="Proteomes" id="UP001500121"/>
    </source>
</evidence>
<keyword evidence="4" id="KW-0238">DNA-binding</keyword>
<dbReference type="Pfam" id="PF02739">
    <property type="entry name" value="5_3_exonuc_N"/>
    <property type="match status" value="1"/>
</dbReference>
<dbReference type="SMART" id="SM00279">
    <property type="entry name" value="HhH2"/>
    <property type="match status" value="1"/>
</dbReference>
<dbReference type="InterPro" id="IPR002421">
    <property type="entry name" value="5-3_exonuclease"/>
</dbReference>
<evidence type="ECO:0000256" key="1">
    <source>
        <dbReference type="ARBA" id="ARBA00022722"/>
    </source>
</evidence>
<accession>A0ABP8YVS7</accession>
<keyword evidence="1" id="KW-0540">Nuclease</keyword>
<comment type="caution">
    <text evidence="8">The sequence shown here is derived from an EMBL/GenBank/DDBJ whole genome shotgun (WGS) entry which is preliminary data.</text>
</comment>